<feature type="chain" id="PRO_5008581462" evidence="1">
    <location>
        <begin position="18"/>
        <end position="141"/>
    </location>
</feature>
<name>A0A1B6DRX2_9HEMI</name>
<protein>
    <submittedName>
        <fullName evidence="2">Uncharacterized protein</fullName>
    </submittedName>
</protein>
<sequence length="141" mass="16202">MSLFFLNLALCVISGMANIDKETLKEINRLSAEAGSVAKEIVSHSENTHPLDFYDQIHTVIGNEKKVLEKFLEAWDKEGVDKNEEKYVAIVNLLEDCKKLDDKSTNQKLKLLIPVKNVLWRIYDIKQSLRGEGLEEFHDVR</sequence>
<organism evidence="2">
    <name type="scientific">Clastoptera arizonana</name>
    <name type="common">Arizona spittle bug</name>
    <dbReference type="NCBI Taxonomy" id="38151"/>
    <lineage>
        <taxon>Eukaryota</taxon>
        <taxon>Metazoa</taxon>
        <taxon>Ecdysozoa</taxon>
        <taxon>Arthropoda</taxon>
        <taxon>Hexapoda</taxon>
        <taxon>Insecta</taxon>
        <taxon>Pterygota</taxon>
        <taxon>Neoptera</taxon>
        <taxon>Paraneoptera</taxon>
        <taxon>Hemiptera</taxon>
        <taxon>Auchenorrhyncha</taxon>
        <taxon>Cercopoidea</taxon>
        <taxon>Clastopteridae</taxon>
        <taxon>Clastoptera</taxon>
    </lineage>
</organism>
<keyword evidence="1" id="KW-0732">Signal</keyword>
<dbReference type="AlphaFoldDB" id="A0A1B6DRX2"/>
<accession>A0A1B6DRX2</accession>
<reference evidence="2" key="1">
    <citation type="submission" date="2015-12" db="EMBL/GenBank/DDBJ databases">
        <title>De novo transcriptome assembly of four potential Pierce s Disease insect vectors from Arizona vineyards.</title>
        <authorList>
            <person name="Tassone E.E."/>
        </authorList>
    </citation>
    <scope>NUCLEOTIDE SEQUENCE</scope>
</reference>
<feature type="non-terminal residue" evidence="2">
    <location>
        <position position="141"/>
    </location>
</feature>
<proteinExistence type="predicted"/>
<dbReference type="EMBL" id="GEDC01008915">
    <property type="protein sequence ID" value="JAS28383.1"/>
    <property type="molecule type" value="Transcribed_RNA"/>
</dbReference>
<gene>
    <name evidence="2" type="ORF">g.7413</name>
</gene>
<evidence type="ECO:0000313" key="2">
    <source>
        <dbReference type="EMBL" id="JAS28383.1"/>
    </source>
</evidence>
<evidence type="ECO:0000256" key="1">
    <source>
        <dbReference type="SAM" id="SignalP"/>
    </source>
</evidence>
<feature type="signal peptide" evidence="1">
    <location>
        <begin position="1"/>
        <end position="17"/>
    </location>
</feature>